<keyword evidence="5 14" id="KW-0418">Kinase</keyword>
<evidence type="ECO:0000256" key="4">
    <source>
        <dbReference type="ARBA" id="ARBA00022741"/>
    </source>
</evidence>
<evidence type="ECO:0000256" key="12">
    <source>
        <dbReference type="SAM" id="MobiDB-lite"/>
    </source>
</evidence>
<evidence type="ECO:0000256" key="11">
    <source>
        <dbReference type="RuleBase" id="RU000304"/>
    </source>
</evidence>
<dbReference type="GO" id="GO:0005634">
    <property type="term" value="C:nucleus"/>
    <property type="evidence" value="ECO:0007669"/>
    <property type="project" value="TreeGrafter"/>
</dbReference>
<dbReference type="PANTHER" id="PTHR24056:SF546">
    <property type="entry name" value="CYCLIN-DEPENDENT KINASE 12"/>
    <property type="match status" value="1"/>
</dbReference>
<evidence type="ECO:0000256" key="3">
    <source>
        <dbReference type="ARBA" id="ARBA00022679"/>
    </source>
</evidence>
<name>A0A2V3IP24_9FLOR</name>
<comment type="similarity">
    <text evidence="1">Belongs to the protein kinase superfamily. CMGC Ser/Thr protein kinase family. CDC2/CDKX subfamily.</text>
</comment>
<dbReference type="PROSITE" id="PS00108">
    <property type="entry name" value="PROTEIN_KINASE_ST"/>
    <property type="match status" value="1"/>
</dbReference>
<dbReference type="Proteomes" id="UP000247409">
    <property type="component" value="Unassembled WGS sequence"/>
</dbReference>
<evidence type="ECO:0000313" key="14">
    <source>
        <dbReference type="EMBL" id="PXF43835.1"/>
    </source>
</evidence>
<sequence>MATAAEPNVEDEGWDQPINRAPSRKRWRWSREVTDFEEIEQIGEGTYGQVWMGRDKRSGEIVALKKVRMDQEKEGFPVTAIRELKMLRSLRHENIVNLKEIVTGQNQNRNKVQRNKHEIYMVFEYVDHDLTGLMDTPTIHFTEAQVKTYAKQLLSGLWYCHEREVLHRDIKGSNLLIDNKGNLKIADFGLARTFNDHLKRYTNRVITLWYRSPELLLGAEEYGPEVDIWSVGCLLVELLTKKPLFPGKDELEQLDLIFSVLGSPTESIWPGWQQLSLAHTVKTEAYVPRLRQKLKSLSQTALDLIEWLLKLDPKRRPTALEALDHEWFWSKPYPTPREELPKYRSTHEFQAKQRRKENR</sequence>
<keyword evidence="3" id="KW-0808">Transferase</keyword>
<dbReference type="SMART" id="SM00220">
    <property type="entry name" value="S_TKc"/>
    <property type="match status" value="1"/>
</dbReference>
<evidence type="ECO:0000256" key="7">
    <source>
        <dbReference type="ARBA" id="ARBA00047811"/>
    </source>
</evidence>
<evidence type="ECO:0000313" key="15">
    <source>
        <dbReference type="Proteomes" id="UP000247409"/>
    </source>
</evidence>
<dbReference type="InterPro" id="IPR011009">
    <property type="entry name" value="Kinase-like_dom_sf"/>
</dbReference>
<dbReference type="GO" id="GO:0000307">
    <property type="term" value="C:cyclin-dependent protein kinase holoenzyme complex"/>
    <property type="evidence" value="ECO:0007669"/>
    <property type="project" value="TreeGrafter"/>
</dbReference>
<dbReference type="PROSITE" id="PS00107">
    <property type="entry name" value="PROTEIN_KINASE_ATP"/>
    <property type="match status" value="1"/>
</dbReference>
<dbReference type="FunFam" id="1.10.510.10:FF:000415">
    <property type="entry name" value="CMGC/CDK/CRK7 protein kinase, variant"/>
    <property type="match status" value="1"/>
</dbReference>
<dbReference type="Pfam" id="PF00069">
    <property type="entry name" value="Pkinase"/>
    <property type="match status" value="1"/>
</dbReference>
<dbReference type="OrthoDB" id="28397at2759"/>
<dbReference type="InterPro" id="IPR008271">
    <property type="entry name" value="Ser/Thr_kinase_AS"/>
</dbReference>
<organism evidence="14 15">
    <name type="scientific">Gracilariopsis chorda</name>
    <dbReference type="NCBI Taxonomy" id="448386"/>
    <lineage>
        <taxon>Eukaryota</taxon>
        <taxon>Rhodophyta</taxon>
        <taxon>Florideophyceae</taxon>
        <taxon>Rhodymeniophycidae</taxon>
        <taxon>Gracilariales</taxon>
        <taxon>Gracilariaceae</taxon>
        <taxon>Gracilariopsis</taxon>
    </lineage>
</organism>
<evidence type="ECO:0000256" key="6">
    <source>
        <dbReference type="ARBA" id="ARBA00022840"/>
    </source>
</evidence>
<dbReference type="InterPro" id="IPR000719">
    <property type="entry name" value="Prot_kinase_dom"/>
</dbReference>
<evidence type="ECO:0000256" key="9">
    <source>
        <dbReference type="ARBA" id="ARBA00049280"/>
    </source>
</evidence>
<dbReference type="SUPFAM" id="SSF56112">
    <property type="entry name" value="Protein kinase-like (PK-like)"/>
    <property type="match status" value="1"/>
</dbReference>
<dbReference type="GO" id="GO:0032968">
    <property type="term" value="P:positive regulation of transcription elongation by RNA polymerase II"/>
    <property type="evidence" value="ECO:0007669"/>
    <property type="project" value="TreeGrafter"/>
</dbReference>
<keyword evidence="15" id="KW-1185">Reference proteome</keyword>
<dbReference type="InterPro" id="IPR017441">
    <property type="entry name" value="Protein_kinase_ATP_BS"/>
</dbReference>
<accession>A0A2V3IP24</accession>
<dbReference type="STRING" id="448386.A0A2V3IP24"/>
<evidence type="ECO:0000256" key="5">
    <source>
        <dbReference type="ARBA" id="ARBA00022777"/>
    </source>
</evidence>
<evidence type="ECO:0000256" key="1">
    <source>
        <dbReference type="ARBA" id="ARBA00006485"/>
    </source>
</evidence>
<comment type="catalytic activity">
    <reaction evidence="9">
        <text>[DNA-directed RNA polymerase] + ATP = phospho-[DNA-directed RNA polymerase] + ADP + H(+)</text>
        <dbReference type="Rhea" id="RHEA:10216"/>
        <dbReference type="Rhea" id="RHEA-COMP:11321"/>
        <dbReference type="Rhea" id="RHEA-COMP:11322"/>
        <dbReference type="ChEBI" id="CHEBI:15378"/>
        <dbReference type="ChEBI" id="CHEBI:30616"/>
        <dbReference type="ChEBI" id="CHEBI:43176"/>
        <dbReference type="ChEBI" id="CHEBI:68546"/>
        <dbReference type="ChEBI" id="CHEBI:456216"/>
        <dbReference type="EC" id="2.7.11.23"/>
    </reaction>
</comment>
<gene>
    <name evidence="14" type="ORF">BWQ96_06456</name>
</gene>
<dbReference type="EMBL" id="NBIV01000110">
    <property type="protein sequence ID" value="PXF43835.1"/>
    <property type="molecule type" value="Genomic_DNA"/>
</dbReference>
<dbReference type="GO" id="GO:0004693">
    <property type="term" value="F:cyclin-dependent protein serine/threonine kinase activity"/>
    <property type="evidence" value="ECO:0007669"/>
    <property type="project" value="UniProtKB-EC"/>
</dbReference>
<dbReference type="PIRSF" id="PIRSF000654">
    <property type="entry name" value="Integrin-linked_kinase"/>
    <property type="match status" value="1"/>
</dbReference>
<reference evidence="14 15" key="1">
    <citation type="journal article" date="2018" name="Mol. Biol. Evol.">
        <title>Analysis of the draft genome of the red seaweed Gracilariopsis chorda provides insights into genome size evolution in Rhodophyta.</title>
        <authorList>
            <person name="Lee J."/>
            <person name="Yang E.C."/>
            <person name="Graf L."/>
            <person name="Yang J.H."/>
            <person name="Qiu H."/>
            <person name="Zel Zion U."/>
            <person name="Chan C.X."/>
            <person name="Stephens T.G."/>
            <person name="Weber A.P.M."/>
            <person name="Boo G.H."/>
            <person name="Boo S.M."/>
            <person name="Kim K.M."/>
            <person name="Shin Y."/>
            <person name="Jung M."/>
            <person name="Lee S.J."/>
            <person name="Yim H.S."/>
            <person name="Lee J.H."/>
            <person name="Bhattacharya D."/>
            <person name="Yoon H.S."/>
        </authorList>
    </citation>
    <scope>NUCLEOTIDE SEQUENCE [LARGE SCALE GENOMIC DNA]</scope>
    <source>
        <strain evidence="14 15">SKKU-2015</strain>
        <tissue evidence="14">Whole body</tissue>
    </source>
</reference>
<evidence type="ECO:0000256" key="8">
    <source>
        <dbReference type="ARBA" id="ARBA00048367"/>
    </source>
</evidence>
<feature type="compositionally biased region" description="Basic and acidic residues" evidence="12">
    <location>
        <begin position="336"/>
        <end position="351"/>
    </location>
</feature>
<dbReference type="GO" id="GO:0008353">
    <property type="term" value="F:RNA polymerase II CTD heptapeptide repeat kinase activity"/>
    <property type="evidence" value="ECO:0007669"/>
    <property type="project" value="UniProtKB-EC"/>
</dbReference>
<dbReference type="FunFam" id="3.30.200.20:FF:000054">
    <property type="entry name" value="Cyclin-dependent kinase 11B"/>
    <property type="match status" value="1"/>
</dbReference>
<proteinExistence type="inferred from homology"/>
<feature type="domain" description="Protein kinase" evidence="13">
    <location>
        <begin position="36"/>
        <end position="328"/>
    </location>
</feature>
<keyword evidence="6 10" id="KW-0067">ATP-binding</keyword>
<comment type="catalytic activity">
    <reaction evidence="8">
        <text>L-seryl-[protein] + ATP = O-phospho-L-seryl-[protein] + ADP + H(+)</text>
        <dbReference type="Rhea" id="RHEA:17989"/>
        <dbReference type="Rhea" id="RHEA-COMP:9863"/>
        <dbReference type="Rhea" id="RHEA-COMP:11604"/>
        <dbReference type="ChEBI" id="CHEBI:15378"/>
        <dbReference type="ChEBI" id="CHEBI:29999"/>
        <dbReference type="ChEBI" id="CHEBI:30616"/>
        <dbReference type="ChEBI" id="CHEBI:83421"/>
        <dbReference type="ChEBI" id="CHEBI:456216"/>
        <dbReference type="EC" id="2.7.11.22"/>
    </reaction>
</comment>
<evidence type="ECO:0000256" key="2">
    <source>
        <dbReference type="ARBA" id="ARBA00022527"/>
    </source>
</evidence>
<dbReference type="Gene3D" id="1.10.510.10">
    <property type="entry name" value="Transferase(Phosphotransferase) domain 1"/>
    <property type="match status" value="1"/>
</dbReference>
<protein>
    <submittedName>
        <fullName evidence="14">Cyclin-dependent kinase C-1</fullName>
    </submittedName>
</protein>
<dbReference type="PANTHER" id="PTHR24056">
    <property type="entry name" value="CELL DIVISION PROTEIN KINASE"/>
    <property type="match status" value="1"/>
</dbReference>
<feature type="binding site" evidence="10">
    <location>
        <position position="65"/>
    </location>
    <ligand>
        <name>ATP</name>
        <dbReference type="ChEBI" id="CHEBI:30616"/>
    </ligand>
</feature>
<dbReference type="PROSITE" id="PS50011">
    <property type="entry name" value="PROTEIN_KINASE_DOM"/>
    <property type="match status" value="1"/>
</dbReference>
<keyword evidence="4 10" id="KW-0547">Nucleotide-binding</keyword>
<dbReference type="Gene3D" id="3.30.200.20">
    <property type="entry name" value="Phosphorylase Kinase, domain 1"/>
    <property type="match status" value="1"/>
</dbReference>
<dbReference type="AlphaFoldDB" id="A0A2V3IP24"/>
<comment type="catalytic activity">
    <reaction evidence="7">
        <text>L-threonyl-[protein] + ATP = O-phospho-L-threonyl-[protein] + ADP + H(+)</text>
        <dbReference type="Rhea" id="RHEA:46608"/>
        <dbReference type="Rhea" id="RHEA-COMP:11060"/>
        <dbReference type="Rhea" id="RHEA-COMP:11605"/>
        <dbReference type="ChEBI" id="CHEBI:15378"/>
        <dbReference type="ChEBI" id="CHEBI:30013"/>
        <dbReference type="ChEBI" id="CHEBI:30616"/>
        <dbReference type="ChEBI" id="CHEBI:61977"/>
        <dbReference type="ChEBI" id="CHEBI:456216"/>
        <dbReference type="EC" id="2.7.11.22"/>
    </reaction>
</comment>
<keyword evidence="2 11" id="KW-0723">Serine/threonine-protein kinase</keyword>
<comment type="caution">
    <text evidence="14">The sequence shown here is derived from an EMBL/GenBank/DDBJ whole genome shotgun (WGS) entry which is preliminary data.</text>
</comment>
<dbReference type="GO" id="GO:0005524">
    <property type="term" value="F:ATP binding"/>
    <property type="evidence" value="ECO:0007669"/>
    <property type="project" value="UniProtKB-UniRule"/>
</dbReference>
<dbReference type="CDD" id="cd07840">
    <property type="entry name" value="STKc_CDK9_like"/>
    <property type="match status" value="1"/>
</dbReference>
<evidence type="ECO:0000256" key="10">
    <source>
        <dbReference type="PROSITE-ProRule" id="PRU10141"/>
    </source>
</evidence>
<evidence type="ECO:0000259" key="13">
    <source>
        <dbReference type="PROSITE" id="PS50011"/>
    </source>
</evidence>
<feature type="region of interest" description="Disordered" evidence="12">
    <location>
        <begin position="331"/>
        <end position="359"/>
    </location>
</feature>
<dbReference type="InterPro" id="IPR050108">
    <property type="entry name" value="CDK"/>
</dbReference>